<accession>A0AAC9LNB7</accession>
<name>A0AAC9LNB7_9FLAO</name>
<reference evidence="7 8" key="1">
    <citation type="submission" date="2017-01" db="EMBL/GenBank/DDBJ databases">
        <title>Complete genome of Lacinutrix venerupis DOK2-8 isolated from seawater in Dokdo.</title>
        <authorList>
            <person name="Chi W.-J."/>
            <person name="Kim J.H."/>
        </authorList>
    </citation>
    <scope>NUCLEOTIDE SEQUENCE [LARGE SCALE GENOMIC DNA]</scope>
    <source>
        <strain evidence="7 8">DOK2-8</strain>
    </source>
</reference>
<dbReference type="Proteomes" id="UP000187506">
    <property type="component" value="Chromosome"/>
</dbReference>
<dbReference type="EMBL" id="CP019352">
    <property type="protein sequence ID" value="APY00590.1"/>
    <property type="molecule type" value="Genomic_DNA"/>
</dbReference>
<keyword evidence="3 4" id="KW-0697">Rotamase</keyword>
<feature type="signal peptide" evidence="5">
    <location>
        <begin position="1"/>
        <end position="21"/>
    </location>
</feature>
<dbReference type="PROSITE" id="PS00018">
    <property type="entry name" value="EF_HAND_1"/>
    <property type="match status" value="1"/>
</dbReference>
<comment type="catalytic activity">
    <reaction evidence="1 4">
        <text>[protein]-peptidylproline (omega=180) = [protein]-peptidylproline (omega=0)</text>
        <dbReference type="Rhea" id="RHEA:16237"/>
        <dbReference type="Rhea" id="RHEA-COMP:10747"/>
        <dbReference type="Rhea" id="RHEA-COMP:10748"/>
        <dbReference type="ChEBI" id="CHEBI:83833"/>
        <dbReference type="ChEBI" id="CHEBI:83834"/>
        <dbReference type="EC" id="5.2.1.8"/>
    </reaction>
</comment>
<protein>
    <recommendedName>
        <fullName evidence="2 4">peptidylprolyl isomerase</fullName>
        <ecNumber evidence="2 4">5.2.1.8</ecNumber>
    </recommendedName>
</protein>
<evidence type="ECO:0000313" key="8">
    <source>
        <dbReference type="Proteomes" id="UP000187506"/>
    </source>
</evidence>
<dbReference type="InterPro" id="IPR018247">
    <property type="entry name" value="EF_Hand_1_Ca_BS"/>
</dbReference>
<evidence type="ECO:0000313" key="7">
    <source>
        <dbReference type="EMBL" id="APY00590.1"/>
    </source>
</evidence>
<dbReference type="PROSITE" id="PS50059">
    <property type="entry name" value="FKBP_PPIASE"/>
    <property type="match status" value="1"/>
</dbReference>
<evidence type="ECO:0000259" key="6">
    <source>
        <dbReference type="PROSITE" id="PS50059"/>
    </source>
</evidence>
<dbReference type="PROSITE" id="PS51257">
    <property type="entry name" value="PROKAR_LIPOPROTEIN"/>
    <property type="match status" value="1"/>
</dbReference>
<dbReference type="EC" id="5.2.1.8" evidence="2 4"/>
<evidence type="ECO:0000256" key="1">
    <source>
        <dbReference type="ARBA" id="ARBA00000971"/>
    </source>
</evidence>
<feature type="chain" id="PRO_5042197977" description="peptidylprolyl isomerase" evidence="5">
    <location>
        <begin position="22"/>
        <end position="370"/>
    </location>
</feature>
<evidence type="ECO:0000256" key="5">
    <source>
        <dbReference type="SAM" id="SignalP"/>
    </source>
</evidence>
<dbReference type="Pfam" id="PF00254">
    <property type="entry name" value="FKBP_C"/>
    <property type="match status" value="1"/>
</dbReference>
<dbReference type="KEGG" id="lvn:BWR22_09795"/>
<dbReference type="Gene3D" id="3.10.50.40">
    <property type="match status" value="1"/>
</dbReference>
<keyword evidence="4" id="KW-0413">Isomerase</keyword>
<dbReference type="RefSeq" id="WP_076733496.1">
    <property type="nucleotide sequence ID" value="NZ_CP019352.1"/>
</dbReference>
<keyword evidence="5" id="KW-0732">Signal</keyword>
<gene>
    <name evidence="7" type="ORF">BWR22_09795</name>
</gene>
<dbReference type="AlphaFoldDB" id="A0AAC9LNB7"/>
<dbReference type="GO" id="GO:0003755">
    <property type="term" value="F:peptidyl-prolyl cis-trans isomerase activity"/>
    <property type="evidence" value="ECO:0007669"/>
    <property type="project" value="UniProtKB-KW"/>
</dbReference>
<dbReference type="InterPro" id="IPR001179">
    <property type="entry name" value="PPIase_FKBP_dom"/>
</dbReference>
<evidence type="ECO:0000256" key="3">
    <source>
        <dbReference type="ARBA" id="ARBA00023110"/>
    </source>
</evidence>
<dbReference type="InterPro" id="IPR046357">
    <property type="entry name" value="PPIase_dom_sf"/>
</dbReference>
<organism evidence="7 8">
    <name type="scientific">Lacinutrix venerupis</name>
    <dbReference type="NCBI Taxonomy" id="1486034"/>
    <lineage>
        <taxon>Bacteria</taxon>
        <taxon>Pseudomonadati</taxon>
        <taxon>Bacteroidota</taxon>
        <taxon>Flavobacteriia</taxon>
        <taxon>Flavobacteriales</taxon>
        <taxon>Flavobacteriaceae</taxon>
        <taxon>Lacinutrix</taxon>
    </lineage>
</organism>
<proteinExistence type="predicted"/>
<feature type="domain" description="PPIase FKBP-type" evidence="6">
    <location>
        <begin position="137"/>
        <end position="245"/>
    </location>
</feature>
<evidence type="ECO:0000256" key="2">
    <source>
        <dbReference type="ARBA" id="ARBA00013194"/>
    </source>
</evidence>
<sequence>MKLRKFLFPILSLLLVTFSCNDDDTEEFVIVELRDSQEVYEENLIEIQTYLETHYFNYEDFDFTDNTNPANNDFTVVLDTISADNGTQDKTPIIDYLNQADGIYPRLDIKVVEQDDIDYNLYILKVREGEGDSISPLDAAAMAYKGTIPDGTVFDSQIGIEAGQPFNLTPVGDAAGVVTGFKEGIVEFKTSTNFTENTDGTITYINHGIGVIFMPSGLGYFASPSTSTIPQYSPLFFNLKVISRSNTDWDLDGIPSHLEHPDGDFTEADDDTDGDLLVNFIDNDDDGDGVLTVNEVIKLEYDNDGTDQFMSKAEAKAYFDANAADDEFFIYIEGELDGTFTLHTLIIPDDNNDGIPNYLDSSVTTNLEEE</sequence>
<keyword evidence="8" id="KW-1185">Reference proteome</keyword>
<dbReference type="SUPFAM" id="SSF54534">
    <property type="entry name" value="FKBP-like"/>
    <property type="match status" value="1"/>
</dbReference>
<evidence type="ECO:0000256" key="4">
    <source>
        <dbReference type="PROSITE-ProRule" id="PRU00277"/>
    </source>
</evidence>